<accession>A0A316TZY8</accession>
<dbReference type="Proteomes" id="UP000245942">
    <property type="component" value="Unassembled WGS sequence"/>
</dbReference>
<dbReference type="PROSITE" id="PS51420">
    <property type="entry name" value="RHO"/>
    <property type="match status" value="1"/>
</dbReference>
<name>A0A316TZY8_9BASI</name>
<evidence type="ECO:0000256" key="5">
    <source>
        <dbReference type="ARBA" id="ARBA00022741"/>
    </source>
</evidence>
<dbReference type="PANTHER" id="PTHR24072">
    <property type="entry name" value="RHO FAMILY GTPASE"/>
    <property type="match status" value="1"/>
</dbReference>
<dbReference type="FunFam" id="3.40.50.300:FF:000983">
    <property type="entry name" value="Rho family GTPase"/>
    <property type="match status" value="1"/>
</dbReference>
<comment type="similarity">
    <text evidence="2">Belongs to the small GTPase superfamily. Rho family.</text>
</comment>
<dbReference type="PROSITE" id="PS51419">
    <property type="entry name" value="RAB"/>
    <property type="match status" value="1"/>
</dbReference>
<evidence type="ECO:0000256" key="3">
    <source>
        <dbReference type="ARBA" id="ARBA00022475"/>
    </source>
</evidence>
<keyword evidence="4" id="KW-0488">Methylation</keyword>
<dbReference type="GO" id="GO:0005886">
    <property type="term" value="C:plasma membrane"/>
    <property type="evidence" value="ECO:0007669"/>
    <property type="project" value="UniProtKB-SubCell"/>
</dbReference>
<evidence type="ECO:0000256" key="4">
    <source>
        <dbReference type="ARBA" id="ARBA00022481"/>
    </source>
</evidence>
<comment type="subcellular location">
    <subcellularLocation>
        <location evidence="1">Cell membrane</location>
        <topology evidence="1">Lipid-anchor</topology>
        <orientation evidence="1">Cytoplasmic side</orientation>
    </subcellularLocation>
</comment>
<evidence type="ECO:0000256" key="6">
    <source>
        <dbReference type="ARBA" id="ARBA00023134"/>
    </source>
</evidence>
<dbReference type="EMBL" id="KZ819335">
    <property type="protein sequence ID" value="PWN18657.1"/>
    <property type="molecule type" value="Genomic_DNA"/>
</dbReference>
<evidence type="ECO:0000256" key="2">
    <source>
        <dbReference type="ARBA" id="ARBA00010142"/>
    </source>
</evidence>
<feature type="compositionally biased region" description="Low complexity" evidence="10">
    <location>
        <begin position="24"/>
        <end position="36"/>
    </location>
</feature>
<protein>
    <submittedName>
        <fullName evidence="11">Ras-domain-containing protein</fullName>
    </submittedName>
</protein>
<keyword evidence="3" id="KW-1003">Cell membrane</keyword>
<keyword evidence="6" id="KW-0342">GTP-binding</keyword>
<dbReference type="SUPFAM" id="SSF52540">
    <property type="entry name" value="P-loop containing nucleoside triphosphate hydrolases"/>
    <property type="match status" value="1"/>
</dbReference>
<evidence type="ECO:0000313" key="12">
    <source>
        <dbReference type="Proteomes" id="UP000245942"/>
    </source>
</evidence>
<feature type="compositionally biased region" description="Polar residues" evidence="10">
    <location>
        <begin position="1"/>
        <end position="13"/>
    </location>
</feature>
<dbReference type="InterPro" id="IPR001806">
    <property type="entry name" value="Small_GTPase"/>
</dbReference>
<dbReference type="InterPro" id="IPR005225">
    <property type="entry name" value="Small_GTP-bd"/>
</dbReference>
<feature type="region of interest" description="Disordered" evidence="10">
    <location>
        <begin position="1"/>
        <end position="38"/>
    </location>
</feature>
<evidence type="ECO:0000313" key="11">
    <source>
        <dbReference type="EMBL" id="PWN18657.1"/>
    </source>
</evidence>
<sequence>MNHNTYNTQTSLDSAPPGQGSVVGGMSSMAGAPGSSRPQIDAKKKLVVVGDGGSGKTCLLIVYSENRFPSTYIPTVFENYVPIVRFENKTIELALWDTAGQEEYDRLRPLSYPESDVILICFAVDFPTSLANVQDKWYPEINHFCEGVPILLVGLKTDLRQDPHTLQMLAAQGSRPVTPEQGSTVAREIGAARYIECSAKNRVGVQEVFEAALKEACRSRGWGRGRIAGGGSGGGGGGGAGRRRNKNCLVL</sequence>
<dbReference type="PROSITE" id="PS51421">
    <property type="entry name" value="RAS"/>
    <property type="match status" value="1"/>
</dbReference>
<dbReference type="GO" id="GO:0007264">
    <property type="term" value="P:small GTPase-mediated signal transduction"/>
    <property type="evidence" value="ECO:0007669"/>
    <property type="project" value="InterPro"/>
</dbReference>
<dbReference type="SMART" id="SM00175">
    <property type="entry name" value="RAB"/>
    <property type="match status" value="1"/>
</dbReference>
<keyword evidence="12" id="KW-1185">Reference proteome</keyword>
<keyword evidence="8" id="KW-0449">Lipoprotein</keyword>
<evidence type="ECO:0000256" key="1">
    <source>
        <dbReference type="ARBA" id="ARBA00004342"/>
    </source>
</evidence>
<dbReference type="GeneID" id="37012747"/>
<evidence type="ECO:0000256" key="7">
    <source>
        <dbReference type="ARBA" id="ARBA00023136"/>
    </source>
</evidence>
<organism evidence="11 12">
    <name type="scientific">Pseudomicrostroma glucosiphilum</name>
    <dbReference type="NCBI Taxonomy" id="1684307"/>
    <lineage>
        <taxon>Eukaryota</taxon>
        <taxon>Fungi</taxon>
        <taxon>Dikarya</taxon>
        <taxon>Basidiomycota</taxon>
        <taxon>Ustilaginomycotina</taxon>
        <taxon>Exobasidiomycetes</taxon>
        <taxon>Microstromatales</taxon>
        <taxon>Microstromatales incertae sedis</taxon>
        <taxon>Pseudomicrostroma</taxon>
    </lineage>
</organism>
<dbReference type="SMART" id="SM00174">
    <property type="entry name" value="RHO"/>
    <property type="match status" value="1"/>
</dbReference>
<evidence type="ECO:0000256" key="10">
    <source>
        <dbReference type="SAM" id="MobiDB-lite"/>
    </source>
</evidence>
<dbReference type="Pfam" id="PF00071">
    <property type="entry name" value="Ras"/>
    <property type="match status" value="1"/>
</dbReference>
<dbReference type="PRINTS" id="PR00449">
    <property type="entry name" value="RASTRNSFRMNG"/>
</dbReference>
<dbReference type="GO" id="GO:0003924">
    <property type="term" value="F:GTPase activity"/>
    <property type="evidence" value="ECO:0007669"/>
    <property type="project" value="InterPro"/>
</dbReference>
<keyword evidence="7" id="KW-0472">Membrane</keyword>
<dbReference type="RefSeq" id="XP_025345817.1">
    <property type="nucleotide sequence ID" value="XM_025491013.1"/>
</dbReference>
<reference evidence="11 12" key="1">
    <citation type="journal article" date="2018" name="Mol. Biol. Evol.">
        <title>Broad Genomic Sampling Reveals a Smut Pathogenic Ancestry of the Fungal Clade Ustilaginomycotina.</title>
        <authorList>
            <person name="Kijpornyongpan T."/>
            <person name="Mondo S.J."/>
            <person name="Barry K."/>
            <person name="Sandor L."/>
            <person name="Lee J."/>
            <person name="Lipzen A."/>
            <person name="Pangilinan J."/>
            <person name="LaButti K."/>
            <person name="Hainaut M."/>
            <person name="Henrissat B."/>
            <person name="Grigoriev I.V."/>
            <person name="Spatafora J.W."/>
            <person name="Aime M.C."/>
        </authorList>
    </citation>
    <scope>NUCLEOTIDE SEQUENCE [LARGE SCALE GENOMIC DNA]</scope>
    <source>
        <strain evidence="11 12">MCA 4718</strain>
    </source>
</reference>
<dbReference type="SMART" id="SM00173">
    <property type="entry name" value="RAS"/>
    <property type="match status" value="1"/>
</dbReference>
<proteinExistence type="inferred from homology"/>
<keyword evidence="9" id="KW-0636">Prenylation</keyword>
<dbReference type="STRING" id="1684307.A0A316TZY8"/>
<dbReference type="NCBIfam" id="TIGR00231">
    <property type="entry name" value="small_GTP"/>
    <property type="match status" value="1"/>
</dbReference>
<dbReference type="Gene3D" id="3.40.50.300">
    <property type="entry name" value="P-loop containing nucleotide triphosphate hydrolases"/>
    <property type="match status" value="1"/>
</dbReference>
<evidence type="ECO:0000256" key="9">
    <source>
        <dbReference type="ARBA" id="ARBA00023289"/>
    </source>
</evidence>
<dbReference type="InterPro" id="IPR027417">
    <property type="entry name" value="P-loop_NTPase"/>
</dbReference>
<dbReference type="OrthoDB" id="8830751at2759"/>
<keyword evidence="5" id="KW-0547">Nucleotide-binding</keyword>
<evidence type="ECO:0000256" key="8">
    <source>
        <dbReference type="ARBA" id="ARBA00023288"/>
    </source>
</evidence>
<dbReference type="InterPro" id="IPR003578">
    <property type="entry name" value="Small_GTPase_Rho"/>
</dbReference>
<gene>
    <name evidence="11" type="ORF">BCV69DRAFT_273630</name>
</gene>
<dbReference type="CDD" id="cd04132">
    <property type="entry name" value="Rho4_like"/>
    <property type="match status" value="1"/>
</dbReference>
<dbReference type="GO" id="GO:0005525">
    <property type="term" value="F:GTP binding"/>
    <property type="evidence" value="ECO:0007669"/>
    <property type="project" value="UniProtKB-KW"/>
</dbReference>
<dbReference type="AlphaFoldDB" id="A0A316TZY8"/>